<keyword evidence="3" id="KW-0804">Transcription</keyword>
<keyword evidence="1" id="KW-0805">Transcription regulation</keyword>
<proteinExistence type="predicted"/>
<dbReference type="InterPro" id="IPR000835">
    <property type="entry name" value="HTH_MarR-typ"/>
</dbReference>
<dbReference type="Proteomes" id="UP000184514">
    <property type="component" value="Unassembled WGS sequence"/>
</dbReference>
<dbReference type="Pfam" id="PF12802">
    <property type="entry name" value="MarR_2"/>
    <property type="match status" value="1"/>
</dbReference>
<evidence type="ECO:0000256" key="3">
    <source>
        <dbReference type="ARBA" id="ARBA00023163"/>
    </source>
</evidence>
<dbReference type="AlphaFoldDB" id="A0A1L9NSU4"/>
<evidence type="ECO:0000313" key="5">
    <source>
        <dbReference type="EMBL" id="OJI92327.1"/>
    </source>
</evidence>
<keyword evidence="2" id="KW-0238">DNA-binding</keyword>
<reference evidence="5 6" key="1">
    <citation type="submission" date="2016-10" db="EMBL/GenBank/DDBJ databases">
        <title>Genome sequence of Planktotalea frisia SH6-1.</title>
        <authorList>
            <person name="Poehlein A."/>
            <person name="Bakenhus I."/>
            <person name="Voget S."/>
            <person name="Brinkhoff T."/>
            <person name="Simon M."/>
        </authorList>
    </citation>
    <scope>NUCLEOTIDE SEQUENCE [LARGE SCALE GENOMIC DNA]</scope>
    <source>
        <strain evidence="5 6">SH6-1</strain>
    </source>
</reference>
<dbReference type="GO" id="GO:0003677">
    <property type="term" value="F:DNA binding"/>
    <property type="evidence" value="ECO:0007669"/>
    <property type="project" value="UniProtKB-KW"/>
</dbReference>
<dbReference type="PRINTS" id="PR00598">
    <property type="entry name" value="HTHMARR"/>
</dbReference>
<gene>
    <name evidence="5" type="ORF">PFRI_34310</name>
</gene>
<dbReference type="GO" id="GO:0003700">
    <property type="term" value="F:DNA-binding transcription factor activity"/>
    <property type="evidence" value="ECO:0007669"/>
    <property type="project" value="InterPro"/>
</dbReference>
<dbReference type="InterPro" id="IPR036388">
    <property type="entry name" value="WH-like_DNA-bd_sf"/>
</dbReference>
<organism evidence="5 6">
    <name type="scientific">Planktotalea frisia</name>
    <dbReference type="NCBI Taxonomy" id="696762"/>
    <lineage>
        <taxon>Bacteria</taxon>
        <taxon>Pseudomonadati</taxon>
        <taxon>Pseudomonadota</taxon>
        <taxon>Alphaproteobacteria</taxon>
        <taxon>Rhodobacterales</taxon>
        <taxon>Paracoccaceae</taxon>
        <taxon>Planktotalea</taxon>
    </lineage>
</organism>
<dbReference type="SUPFAM" id="SSF46785">
    <property type="entry name" value="Winged helix' DNA-binding domain"/>
    <property type="match status" value="1"/>
</dbReference>
<dbReference type="EMBL" id="MLCB01000186">
    <property type="protein sequence ID" value="OJI92327.1"/>
    <property type="molecule type" value="Genomic_DNA"/>
</dbReference>
<dbReference type="Gene3D" id="1.10.10.10">
    <property type="entry name" value="Winged helix-like DNA-binding domain superfamily/Winged helix DNA-binding domain"/>
    <property type="match status" value="1"/>
</dbReference>
<evidence type="ECO:0000256" key="2">
    <source>
        <dbReference type="ARBA" id="ARBA00023125"/>
    </source>
</evidence>
<evidence type="ECO:0000256" key="1">
    <source>
        <dbReference type="ARBA" id="ARBA00023015"/>
    </source>
</evidence>
<dbReference type="PANTHER" id="PTHR35790:SF4">
    <property type="entry name" value="HTH-TYPE TRANSCRIPTIONAL REGULATOR PCHR"/>
    <property type="match status" value="1"/>
</dbReference>
<evidence type="ECO:0000259" key="4">
    <source>
        <dbReference type="PROSITE" id="PS50995"/>
    </source>
</evidence>
<accession>A0A1L9NSU4</accession>
<dbReference type="RefSeq" id="WP_072631935.1">
    <property type="nucleotide sequence ID" value="NZ_MLCB01000186.1"/>
</dbReference>
<dbReference type="STRING" id="696762.PFRI_34310"/>
<dbReference type="InterPro" id="IPR052067">
    <property type="entry name" value="Metal_resp_HTH_trans_reg"/>
</dbReference>
<keyword evidence="6" id="KW-1185">Reference proteome</keyword>
<feature type="domain" description="HTH marR-type" evidence="4">
    <location>
        <begin position="10"/>
        <end position="143"/>
    </location>
</feature>
<name>A0A1L9NSU4_9RHOB</name>
<evidence type="ECO:0000313" key="6">
    <source>
        <dbReference type="Proteomes" id="UP000184514"/>
    </source>
</evidence>
<dbReference type="OrthoDB" id="8906692at2"/>
<protein>
    <submittedName>
        <fullName evidence="5">MarR family protein</fullName>
    </submittedName>
</protein>
<sequence length="144" mass="16877">MANNSKFDLQDFLPYLLNQAADASSLDFQRYYKDRYGMLRTEWRVLFHLGRYGKMTAKEICERARIHKTKVSRSVAALERKRFLTRTALEDDRRHEELSLTRAGQSAYADLSREAARFDKDLVSHISQADQDVLRRCLRQIAGF</sequence>
<dbReference type="InterPro" id="IPR036390">
    <property type="entry name" value="WH_DNA-bd_sf"/>
</dbReference>
<dbReference type="PANTHER" id="PTHR35790">
    <property type="entry name" value="HTH-TYPE TRANSCRIPTIONAL REGULATOR PCHR"/>
    <property type="match status" value="1"/>
</dbReference>
<dbReference type="SMART" id="SM00347">
    <property type="entry name" value="HTH_MARR"/>
    <property type="match status" value="1"/>
</dbReference>
<dbReference type="PROSITE" id="PS50995">
    <property type="entry name" value="HTH_MARR_2"/>
    <property type="match status" value="1"/>
</dbReference>
<comment type="caution">
    <text evidence="5">The sequence shown here is derived from an EMBL/GenBank/DDBJ whole genome shotgun (WGS) entry which is preliminary data.</text>
</comment>